<name>A0AB34K8E6_PRYPA</name>
<dbReference type="SMART" id="SM00275">
    <property type="entry name" value="G_alpha"/>
    <property type="match status" value="1"/>
</dbReference>
<dbReference type="Pfam" id="PF00503">
    <property type="entry name" value="G-alpha"/>
    <property type="match status" value="1"/>
</dbReference>
<keyword evidence="1 4" id="KW-0479">Metal-binding</keyword>
<evidence type="ECO:0000313" key="7">
    <source>
        <dbReference type="Proteomes" id="UP001515480"/>
    </source>
</evidence>
<feature type="binding site" evidence="4">
    <location>
        <position position="87"/>
    </location>
    <ligand>
        <name>Mg(2+)</name>
        <dbReference type="ChEBI" id="CHEBI:18420"/>
    </ligand>
</feature>
<keyword evidence="4" id="KW-0460">Magnesium</keyword>
<dbReference type="GO" id="GO:0005525">
    <property type="term" value="F:GTP binding"/>
    <property type="evidence" value="ECO:0007669"/>
    <property type="project" value="UniProtKB-KW"/>
</dbReference>
<dbReference type="GO" id="GO:0001664">
    <property type="term" value="F:G protein-coupled receptor binding"/>
    <property type="evidence" value="ECO:0007669"/>
    <property type="project" value="TreeGrafter"/>
</dbReference>
<evidence type="ECO:0000256" key="4">
    <source>
        <dbReference type="PIRSR" id="PIRSR601019-2"/>
    </source>
</evidence>
<dbReference type="GO" id="GO:0003924">
    <property type="term" value="F:GTPase activity"/>
    <property type="evidence" value="ECO:0007669"/>
    <property type="project" value="InterPro"/>
</dbReference>
<protein>
    <submittedName>
        <fullName evidence="6">Uncharacterized protein</fullName>
    </submittedName>
</protein>
<evidence type="ECO:0000256" key="5">
    <source>
        <dbReference type="SAM" id="MobiDB-lite"/>
    </source>
</evidence>
<evidence type="ECO:0000256" key="1">
    <source>
        <dbReference type="ARBA" id="ARBA00022723"/>
    </source>
</evidence>
<keyword evidence="7" id="KW-1185">Reference proteome</keyword>
<dbReference type="GO" id="GO:0031683">
    <property type="term" value="F:G-protein beta/gamma-subunit complex binding"/>
    <property type="evidence" value="ECO:0007669"/>
    <property type="project" value="InterPro"/>
</dbReference>
<evidence type="ECO:0000256" key="2">
    <source>
        <dbReference type="ARBA" id="ARBA00022741"/>
    </source>
</evidence>
<evidence type="ECO:0000313" key="6">
    <source>
        <dbReference type="EMBL" id="KAL1530541.1"/>
    </source>
</evidence>
<dbReference type="AlphaFoldDB" id="A0AB34K8E6"/>
<dbReference type="GO" id="GO:0046872">
    <property type="term" value="F:metal ion binding"/>
    <property type="evidence" value="ECO:0007669"/>
    <property type="project" value="UniProtKB-KW"/>
</dbReference>
<organism evidence="6 7">
    <name type="scientific">Prymnesium parvum</name>
    <name type="common">Toxic golden alga</name>
    <dbReference type="NCBI Taxonomy" id="97485"/>
    <lineage>
        <taxon>Eukaryota</taxon>
        <taxon>Haptista</taxon>
        <taxon>Haptophyta</taxon>
        <taxon>Prymnesiophyceae</taxon>
        <taxon>Prymnesiales</taxon>
        <taxon>Prymnesiaceae</taxon>
        <taxon>Prymnesium</taxon>
    </lineage>
</organism>
<keyword evidence="3" id="KW-0342">GTP-binding</keyword>
<dbReference type="PROSITE" id="PS51882">
    <property type="entry name" value="G_ALPHA"/>
    <property type="match status" value="1"/>
</dbReference>
<feature type="region of interest" description="Disordered" evidence="5">
    <location>
        <begin position="1"/>
        <end position="65"/>
    </location>
</feature>
<dbReference type="InterPro" id="IPR011025">
    <property type="entry name" value="GproteinA_insert"/>
</dbReference>
<sequence length="971" mass="107899">MGCAASSACLNPHEGTHEAAGTTQLETTHKVSVFGKGNGGENGRRRESPQRRTSGLEDPLSIGKESESVSAPTRWVIVVGTRSSGKSTLIRQLKFAYDGFDEAEALRYVKEVHKTALDACREVVKQLRNLDSDKQAIVDRVLKLRRRAPISLDVARDLKTLWLECQVTEVIQRLQDAQLKLACKHFFPKLDELASSEYVPDMQDMTFLSIPTMGQLETRLQNFPGGPVSMFELNSDEECTLFSTEGHEKPSDLLGKGLSAIIFTSSIDDAVYPTVSEVLKQVDDQRDISLSPVLLTGASLSNEPNTKGELCFKDKIMAQEKKFVDLAVKQCVPYFVLLTKFDKLYSMQLPINLKPDSVRSSLESQLRTCASVPTKTTVVSEVRCLSLFQDYSNFSDFQDSMMQKAFPDDFDDDGAPAGLKDALYLSFFCFVEHEKKMLSSKGALPMLMMQEEKLTLQDHLWLQSLPNPLPNPKKLCATTNISLAHRLGKDNHDPMKANFWKALFGLSDMLGSFQPEYLGTLHQVPILVCAAQSALLLVIRGSFVSKPSFHLPHRLSWRPVSQVSQKIAHKFPGVELYKFSSGGSYKVDAEETNARMQPKDLHPIKWLGHLRDCGHSTSPSNVPLTPGTYVAALYILSGLDGFRVLLHQTDHALPPIVKVSNKSLSDDDWIQIANFGCCVDNGDTPTCTDDWAAAKSWMGPEVADETQFSMFQKFMFGVISLRQRLDRNCHAMHDELRYSDASHASSSLASLGSLHTKEIVTLDRGNKVHLIVVTRVYNISVEDSLPGSMHWYPLALFEARHYHRFFGEAFDAYCTGMDLCEQHLGRHQFKSTSSAASPAGGKTSKEALELLRSSGMRGSAFGSVTSADDNQERMMEECGDLDTGGAEQELHSLLEADRDQLDSLWEPLRWTKRLLIASVESLQNASPDRCQTSAHPAGVLQHTEGLYESTVSISREIVNNAKRYIASMTAT</sequence>
<dbReference type="PANTHER" id="PTHR10218">
    <property type="entry name" value="GTP-BINDING PROTEIN ALPHA SUBUNIT"/>
    <property type="match status" value="1"/>
</dbReference>
<dbReference type="SUPFAM" id="SSF47895">
    <property type="entry name" value="Transducin (alpha subunit), insertion domain"/>
    <property type="match status" value="1"/>
</dbReference>
<feature type="binding site" evidence="4">
    <location>
        <position position="212"/>
    </location>
    <ligand>
        <name>Mg(2+)</name>
        <dbReference type="ChEBI" id="CHEBI:18420"/>
    </ligand>
</feature>
<dbReference type="Gene3D" id="1.10.400.10">
    <property type="entry name" value="GI Alpha 1, domain 2-like"/>
    <property type="match status" value="1"/>
</dbReference>
<comment type="caution">
    <text evidence="6">The sequence shown here is derived from an EMBL/GenBank/DDBJ whole genome shotgun (WGS) entry which is preliminary data.</text>
</comment>
<proteinExistence type="predicted"/>
<accession>A0AB34K8E6</accession>
<keyword evidence="2" id="KW-0547">Nucleotide-binding</keyword>
<dbReference type="GO" id="GO:0007188">
    <property type="term" value="P:adenylate cyclase-modulating G protein-coupled receptor signaling pathway"/>
    <property type="evidence" value="ECO:0007669"/>
    <property type="project" value="TreeGrafter"/>
</dbReference>
<dbReference type="InterPro" id="IPR001019">
    <property type="entry name" value="Gprotein_alpha_su"/>
</dbReference>
<dbReference type="PANTHER" id="PTHR10218:SF302">
    <property type="entry name" value="GUANINE NUCLEOTIDE-BINDING PROTEIN ALPHA-5 SUBUNIT"/>
    <property type="match status" value="1"/>
</dbReference>
<dbReference type="Proteomes" id="UP001515480">
    <property type="component" value="Unassembled WGS sequence"/>
</dbReference>
<dbReference type="GO" id="GO:0005834">
    <property type="term" value="C:heterotrimeric G-protein complex"/>
    <property type="evidence" value="ECO:0007669"/>
    <property type="project" value="TreeGrafter"/>
</dbReference>
<evidence type="ECO:0000256" key="3">
    <source>
        <dbReference type="ARBA" id="ARBA00023134"/>
    </source>
</evidence>
<gene>
    <name evidence="6" type="ORF">AB1Y20_001442</name>
</gene>
<reference evidence="6 7" key="1">
    <citation type="journal article" date="2024" name="Science">
        <title>Giant polyketide synthase enzymes in the biosynthesis of giant marine polyether toxins.</title>
        <authorList>
            <person name="Fallon T.R."/>
            <person name="Shende V.V."/>
            <person name="Wierzbicki I.H."/>
            <person name="Pendleton A.L."/>
            <person name="Watervoot N.F."/>
            <person name="Auber R.P."/>
            <person name="Gonzalez D.J."/>
            <person name="Wisecaver J.H."/>
            <person name="Moore B.S."/>
        </authorList>
    </citation>
    <scope>NUCLEOTIDE SEQUENCE [LARGE SCALE GENOMIC DNA]</scope>
    <source>
        <strain evidence="6 7">12B1</strain>
    </source>
</reference>
<dbReference type="EMBL" id="JBGBPQ010000001">
    <property type="protein sequence ID" value="KAL1530541.1"/>
    <property type="molecule type" value="Genomic_DNA"/>
</dbReference>
<dbReference type="GO" id="GO:0005737">
    <property type="term" value="C:cytoplasm"/>
    <property type="evidence" value="ECO:0007669"/>
    <property type="project" value="TreeGrafter"/>
</dbReference>